<comment type="similarity">
    <text evidence="5 18">Belongs to the CDS family.</text>
</comment>
<dbReference type="Pfam" id="PF01148">
    <property type="entry name" value="CTP_transf_1"/>
    <property type="match status" value="1"/>
</dbReference>
<evidence type="ECO:0000256" key="8">
    <source>
        <dbReference type="ARBA" id="ARBA00022475"/>
    </source>
</evidence>
<comment type="caution">
    <text evidence="20">The sequence shown here is derived from an EMBL/GenBank/DDBJ whole genome shotgun (WGS) entry which is preliminary data.</text>
</comment>
<dbReference type="PANTHER" id="PTHR46382">
    <property type="entry name" value="PHOSPHATIDATE CYTIDYLYLTRANSFERASE"/>
    <property type="match status" value="1"/>
</dbReference>
<organism evidence="20 21">
    <name type="scientific">candidate division TA06 bacterium DG_24</name>
    <dbReference type="NCBI Taxonomy" id="1703770"/>
    <lineage>
        <taxon>Bacteria</taxon>
        <taxon>Bacteria division TA06</taxon>
    </lineage>
</organism>
<keyword evidence="9" id="KW-0444">Lipid biosynthesis</keyword>
<keyword evidence="17" id="KW-1208">Phospholipid metabolism</keyword>
<evidence type="ECO:0000256" key="10">
    <source>
        <dbReference type="ARBA" id="ARBA00022679"/>
    </source>
</evidence>
<evidence type="ECO:0000256" key="6">
    <source>
        <dbReference type="ARBA" id="ARBA00012487"/>
    </source>
</evidence>
<proteinExistence type="inferred from homology"/>
<evidence type="ECO:0000256" key="17">
    <source>
        <dbReference type="ARBA" id="ARBA00023264"/>
    </source>
</evidence>
<keyword evidence="13 19" id="KW-1133">Transmembrane helix</keyword>
<feature type="transmembrane region" description="Helical" evidence="19">
    <location>
        <begin position="80"/>
        <end position="97"/>
    </location>
</feature>
<dbReference type="PANTHER" id="PTHR46382:SF1">
    <property type="entry name" value="PHOSPHATIDATE CYTIDYLYLTRANSFERASE"/>
    <property type="match status" value="1"/>
</dbReference>
<name>A0A0S7WVX1_UNCT6</name>
<dbReference type="GO" id="GO:0016024">
    <property type="term" value="P:CDP-diacylglycerol biosynthetic process"/>
    <property type="evidence" value="ECO:0007669"/>
    <property type="project" value="UniProtKB-UniPathway"/>
</dbReference>
<sequence length="276" mass="30831">MTLNLVRRIVTACLYIPILVIILHEGGIYYLILVELLIGVGTYEYYRIMETKGTRPRKTLGIGGAVILGFGVYFQNPLWAFTLFTLVLFVAMVSELFRRDLDRAIFHIAGTIFGILYVGWLGSHLLLLRELPRVLGTEYSEGTGYALLPYVLTWAFDTTAYFAGIGFGRRKLLARISPEKSVEGVVYGTLSVLVMAFVARAWFARYLTIGDCIGLGVLVSAFATIGDLIESLIKRDANLKDSAKTIPGHGGVLDRFDSLLLTAPITYYYLRFFVLR</sequence>
<keyword evidence="12 18" id="KW-0548">Nucleotidyltransferase</keyword>
<dbReference type="STRING" id="1703770.AMJ39_00880"/>
<keyword evidence="11 18" id="KW-0812">Transmembrane</keyword>
<dbReference type="Proteomes" id="UP000052008">
    <property type="component" value="Unassembled WGS sequence"/>
</dbReference>
<reference evidence="20 21" key="1">
    <citation type="journal article" date="2015" name="Microbiome">
        <title>Genomic resolution of linkages in carbon, nitrogen, and sulfur cycling among widespread estuary sediment bacteria.</title>
        <authorList>
            <person name="Baker B.J."/>
            <person name="Lazar C.S."/>
            <person name="Teske A.P."/>
            <person name="Dick G.J."/>
        </authorList>
    </citation>
    <scope>NUCLEOTIDE SEQUENCE [LARGE SCALE GENOMIC DNA]</scope>
    <source>
        <strain evidence="20">DG_24</strain>
    </source>
</reference>
<evidence type="ECO:0000313" key="21">
    <source>
        <dbReference type="Proteomes" id="UP000052008"/>
    </source>
</evidence>
<accession>A0A0S7WVX1</accession>
<evidence type="ECO:0000256" key="2">
    <source>
        <dbReference type="ARBA" id="ARBA00004651"/>
    </source>
</evidence>
<keyword evidence="8" id="KW-1003">Cell membrane</keyword>
<protein>
    <recommendedName>
        <fullName evidence="7 18">Phosphatidate cytidylyltransferase</fullName>
        <ecNumber evidence="6 18">2.7.7.41</ecNumber>
    </recommendedName>
</protein>
<keyword evidence="16" id="KW-0594">Phospholipid biosynthesis</keyword>
<dbReference type="AlphaFoldDB" id="A0A0S7WVX1"/>
<dbReference type="UniPathway" id="UPA00557">
    <property type="reaction ID" value="UER00614"/>
</dbReference>
<feature type="transmembrane region" description="Helical" evidence="19">
    <location>
        <begin position="213"/>
        <end position="233"/>
    </location>
</feature>
<evidence type="ECO:0000256" key="19">
    <source>
        <dbReference type="SAM" id="Phobius"/>
    </source>
</evidence>
<evidence type="ECO:0000256" key="15">
    <source>
        <dbReference type="ARBA" id="ARBA00023136"/>
    </source>
</evidence>
<evidence type="ECO:0000256" key="5">
    <source>
        <dbReference type="ARBA" id="ARBA00010185"/>
    </source>
</evidence>
<evidence type="ECO:0000256" key="3">
    <source>
        <dbReference type="ARBA" id="ARBA00005119"/>
    </source>
</evidence>
<dbReference type="EC" id="2.7.7.41" evidence="6 18"/>
<comment type="pathway">
    <text evidence="3 18">Phospholipid metabolism; CDP-diacylglycerol biosynthesis; CDP-diacylglycerol from sn-glycerol 3-phosphate: step 3/3.</text>
</comment>
<comment type="catalytic activity">
    <reaction evidence="1 18">
        <text>a 1,2-diacyl-sn-glycero-3-phosphate + CTP + H(+) = a CDP-1,2-diacyl-sn-glycerol + diphosphate</text>
        <dbReference type="Rhea" id="RHEA:16229"/>
        <dbReference type="ChEBI" id="CHEBI:15378"/>
        <dbReference type="ChEBI" id="CHEBI:33019"/>
        <dbReference type="ChEBI" id="CHEBI:37563"/>
        <dbReference type="ChEBI" id="CHEBI:58332"/>
        <dbReference type="ChEBI" id="CHEBI:58608"/>
        <dbReference type="EC" id="2.7.7.41"/>
    </reaction>
</comment>
<evidence type="ECO:0000256" key="14">
    <source>
        <dbReference type="ARBA" id="ARBA00023098"/>
    </source>
</evidence>
<comment type="subcellular location">
    <subcellularLocation>
        <location evidence="2">Cell membrane</location>
        <topology evidence="2">Multi-pass membrane protein</topology>
    </subcellularLocation>
</comment>
<gene>
    <name evidence="20" type="ORF">AMJ39_00880</name>
</gene>
<keyword evidence="14" id="KW-0443">Lipid metabolism</keyword>
<comment type="pathway">
    <text evidence="4">Lipid metabolism.</text>
</comment>
<dbReference type="InterPro" id="IPR000374">
    <property type="entry name" value="PC_trans"/>
</dbReference>
<keyword evidence="15 19" id="KW-0472">Membrane</keyword>
<evidence type="ECO:0000256" key="7">
    <source>
        <dbReference type="ARBA" id="ARBA00019373"/>
    </source>
</evidence>
<dbReference type="PATRIC" id="fig|1703770.3.peg.248"/>
<evidence type="ECO:0000256" key="16">
    <source>
        <dbReference type="ARBA" id="ARBA00023209"/>
    </source>
</evidence>
<evidence type="ECO:0000256" key="1">
    <source>
        <dbReference type="ARBA" id="ARBA00001698"/>
    </source>
</evidence>
<evidence type="ECO:0000256" key="9">
    <source>
        <dbReference type="ARBA" id="ARBA00022516"/>
    </source>
</evidence>
<evidence type="ECO:0000256" key="13">
    <source>
        <dbReference type="ARBA" id="ARBA00022989"/>
    </source>
</evidence>
<evidence type="ECO:0000256" key="11">
    <source>
        <dbReference type="ARBA" id="ARBA00022692"/>
    </source>
</evidence>
<dbReference type="GO" id="GO:0005886">
    <property type="term" value="C:plasma membrane"/>
    <property type="evidence" value="ECO:0007669"/>
    <property type="project" value="UniProtKB-SubCell"/>
</dbReference>
<keyword evidence="10 18" id="KW-0808">Transferase</keyword>
<evidence type="ECO:0000256" key="4">
    <source>
        <dbReference type="ARBA" id="ARBA00005189"/>
    </source>
</evidence>
<feature type="transmembrane region" description="Helical" evidence="19">
    <location>
        <begin position="147"/>
        <end position="164"/>
    </location>
</feature>
<feature type="transmembrane region" description="Helical" evidence="19">
    <location>
        <begin position="104"/>
        <end position="127"/>
    </location>
</feature>
<evidence type="ECO:0000256" key="12">
    <source>
        <dbReference type="ARBA" id="ARBA00022695"/>
    </source>
</evidence>
<dbReference type="GO" id="GO:0004605">
    <property type="term" value="F:phosphatidate cytidylyltransferase activity"/>
    <property type="evidence" value="ECO:0007669"/>
    <property type="project" value="UniProtKB-EC"/>
</dbReference>
<dbReference type="PROSITE" id="PS01315">
    <property type="entry name" value="CDS"/>
    <property type="match status" value="1"/>
</dbReference>
<feature type="transmembrane region" description="Helical" evidence="19">
    <location>
        <begin position="185"/>
        <end position="207"/>
    </location>
</feature>
<dbReference type="EMBL" id="LIZS01000004">
    <property type="protein sequence ID" value="KPJ54326.1"/>
    <property type="molecule type" value="Genomic_DNA"/>
</dbReference>
<evidence type="ECO:0000256" key="18">
    <source>
        <dbReference type="RuleBase" id="RU003938"/>
    </source>
</evidence>
<evidence type="ECO:0000313" key="20">
    <source>
        <dbReference type="EMBL" id="KPJ54326.1"/>
    </source>
</evidence>